<keyword evidence="2" id="KW-1185">Reference proteome</keyword>
<evidence type="ECO:0000313" key="1">
    <source>
        <dbReference type="EMBL" id="PIK49397.1"/>
    </source>
</evidence>
<dbReference type="Proteomes" id="UP000230750">
    <property type="component" value="Unassembled WGS sequence"/>
</dbReference>
<proteinExistence type="predicted"/>
<reference evidence="1 2" key="1">
    <citation type="journal article" date="2017" name="PLoS Biol.">
        <title>The sea cucumber genome provides insights into morphological evolution and visceral regeneration.</title>
        <authorList>
            <person name="Zhang X."/>
            <person name="Sun L."/>
            <person name="Yuan J."/>
            <person name="Sun Y."/>
            <person name="Gao Y."/>
            <person name="Zhang L."/>
            <person name="Li S."/>
            <person name="Dai H."/>
            <person name="Hamel J.F."/>
            <person name="Liu C."/>
            <person name="Yu Y."/>
            <person name="Liu S."/>
            <person name="Lin W."/>
            <person name="Guo K."/>
            <person name="Jin S."/>
            <person name="Xu P."/>
            <person name="Storey K.B."/>
            <person name="Huan P."/>
            <person name="Zhang T."/>
            <person name="Zhou Y."/>
            <person name="Zhang J."/>
            <person name="Lin C."/>
            <person name="Li X."/>
            <person name="Xing L."/>
            <person name="Huo D."/>
            <person name="Sun M."/>
            <person name="Wang L."/>
            <person name="Mercier A."/>
            <person name="Li F."/>
            <person name="Yang H."/>
            <person name="Xiang J."/>
        </authorList>
    </citation>
    <scope>NUCLEOTIDE SEQUENCE [LARGE SCALE GENOMIC DNA]</scope>
    <source>
        <strain evidence="1">Shaxun</strain>
        <tissue evidence="1">Muscle</tissue>
    </source>
</reference>
<gene>
    <name evidence="1" type="ORF">BSL78_13740</name>
</gene>
<protein>
    <submittedName>
        <fullName evidence="1">Uncharacterized protein</fullName>
    </submittedName>
</protein>
<dbReference type="EMBL" id="MRZV01000468">
    <property type="protein sequence ID" value="PIK49397.1"/>
    <property type="molecule type" value="Genomic_DNA"/>
</dbReference>
<organism evidence="1 2">
    <name type="scientific">Stichopus japonicus</name>
    <name type="common">Sea cucumber</name>
    <dbReference type="NCBI Taxonomy" id="307972"/>
    <lineage>
        <taxon>Eukaryota</taxon>
        <taxon>Metazoa</taxon>
        <taxon>Echinodermata</taxon>
        <taxon>Eleutherozoa</taxon>
        <taxon>Echinozoa</taxon>
        <taxon>Holothuroidea</taxon>
        <taxon>Aspidochirotacea</taxon>
        <taxon>Aspidochirotida</taxon>
        <taxon>Stichopodidae</taxon>
        <taxon>Apostichopus</taxon>
    </lineage>
</organism>
<accession>A0A2G8KN44</accession>
<name>A0A2G8KN44_STIJA</name>
<dbReference type="AlphaFoldDB" id="A0A2G8KN44"/>
<comment type="caution">
    <text evidence="1">The sequence shown here is derived from an EMBL/GenBank/DDBJ whole genome shotgun (WGS) entry which is preliminary data.</text>
</comment>
<evidence type="ECO:0000313" key="2">
    <source>
        <dbReference type="Proteomes" id="UP000230750"/>
    </source>
</evidence>
<sequence length="247" mass="28351">MADPDYYWIFMNFTTSLSQNTSNFIPAWRYRFSYEDELTFDRINFDISYIIRDNDGKPISAQLAFIIENTFAQDSGFYDVVLTKDSNMNASTIILHQTYRLFNSHSPSPTPVCSAVDTASLQLDVNADYLLNCTVLGYFYPEIELKIVSSSGECPYQIVNKTKGSLLAGLTTEHAYVTYCENTSFTCNVSQISDGFSLETSRFNYCTFQLQEPPTLASKGYVKQRHRVYKHDRRGCSNKHYTQVVRR</sequence>